<protein>
    <submittedName>
        <fullName evidence="1">Uncharacterized protein</fullName>
    </submittedName>
</protein>
<evidence type="ECO:0000313" key="2">
    <source>
        <dbReference type="Proteomes" id="UP000029868"/>
    </source>
</evidence>
<name>A0A099KCP9_COLPS</name>
<evidence type="ECO:0000313" key="1">
    <source>
        <dbReference type="EMBL" id="KGJ87368.1"/>
    </source>
</evidence>
<gene>
    <name evidence="1" type="ORF">GAB14E_4523</name>
</gene>
<dbReference type="EMBL" id="JQEC01000072">
    <property type="protein sequence ID" value="KGJ87368.1"/>
    <property type="molecule type" value="Genomic_DNA"/>
</dbReference>
<dbReference type="AlphaFoldDB" id="A0A099KCP9"/>
<dbReference type="Proteomes" id="UP000029868">
    <property type="component" value="Unassembled WGS sequence"/>
</dbReference>
<proteinExistence type="predicted"/>
<dbReference type="PATRIC" id="fig|28229.3.peg.4503"/>
<organism evidence="1 2">
    <name type="scientific">Colwellia psychrerythraea</name>
    <name type="common">Vibrio psychroerythus</name>
    <dbReference type="NCBI Taxonomy" id="28229"/>
    <lineage>
        <taxon>Bacteria</taxon>
        <taxon>Pseudomonadati</taxon>
        <taxon>Pseudomonadota</taxon>
        <taxon>Gammaproteobacteria</taxon>
        <taxon>Alteromonadales</taxon>
        <taxon>Colwelliaceae</taxon>
        <taxon>Colwellia</taxon>
    </lineage>
</organism>
<sequence>MKTLIKFFYLSTFVFFAITSKPFRLVGIYSQKRFLTIAKEVGLKVSSDKAVWIMNKINSKINELKGFVKSQESFDSTHKVAVSLTDEINKLVQALIDENKNSLIYRCFVRFT</sequence>
<accession>A0A099KCP9</accession>
<reference evidence="1 2" key="1">
    <citation type="submission" date="2014-08" db="EMBL/GenBank/DDBJ databases">
        <title>Genomic and Phenotypic Diversity of Colwellia psychrerythraea strains from Disparate Marine Basins.</title>
        <authorList>
            <person name="Techtmann S.M."/>
            <person name="Stelling S.C."/>
            <person name="Utturkar S.M."/>
            <person name="Alshibli N."/>
            <person name="Harris A."/>
            <person name="Brown S.D."/>
            <person name="Hazen T.C."/>
        </authorList>
    </citation>
    <scope>NUCLEOTIDE SEQUENCE [LARGE SCALE GENOMIC DNA]</scope>
    <source>
        <strain evidence="1 2">GAB14E</strain>
    </source>
</reference>
<comment type="caution">
    <text evidence="1">The sequence shown here is derived from an EMBL/GenBank/DDBJ whole genome shotgun (WGS) entry which is preliminary data.</text>
</comment>